<proteinExistence type="predicted"/>
<keyword evidence="2" id="KW-1185">Reference proteome</keyword>
<reference evidence="1" key="1">
    <citation type="submission" date="2021-02" db="EMBL/GenBank/DDBJ databases">
        <authorList>
            <consortium name="DOE Joint Genome Institute"/>
            <person name="Ahrendt S."/>
            <person name="Looney B.P."/>
            <person name="Miyauchi S."/>
            <person name="Morin E."/>
            <person name="Drula E."/>
            <person name="Courty P.E."/>
            <person name="Chicoki N."/>
            <person name="Fauchery L."/>
            <person name="Kohler A."/>
            <person name="Kuo A."/>
            <person name="Labutti K."/>
            <person name="Pangilinan J."/>
            <person name="Lipzen A."/>
            <person name="Riley R."/>
            <person name="Andreopoulos W."/>
            <person name="He G."/>
            <person name="Johnson J."/>
            <person name="Barry K.W."/>
            <person name="Grigoriev I.V."/>
            <person name="Nagy L."/>
            <person name="Hibbett D."/>
            <person name="Henrissat B."/>
            <person name="Matheny P.B."/>
            <person name="Labbe J."/>
            <person name="Martin F."/>
        </authorList>
    </citation>
    <scope>NUCLEOTIDE SEQUENCE</scope>
    <source>
        <strain evidence="1">FP105234-sp</strain>
    </source>
</reference>
<reference evidence="1" key="2">
    <citation type="journal article" date="2022" name="New Phytol.">
        <title>Evolutionary transition to the ectomycorrhizal habit in the genomes of a hyperdiverse lineage of mushroom-forming fungi.</title>
        <authorList>
            <person name="Looney B."/>
            <person name="Miyauchi S."/>
            <person name="Morin E."/>
            <person name="Drula E."/>
            <person name="Courty P.E."/>
            <person name="Kohler A."/>
            <person name="Kuo A."/>
            <person name="LaButti K."/>
            <person name="Pangilinan J."/>
            <person name="Lipzen A."/>
            <person name="Riley R."/>
            <person name="Andreopoulos W."/>
            <person name="He G."/>
            <person name="Johnson J."/>
            <person name="Nolan M."/>
            <person name="Tritt A."/>
            <person name="Barry K.W."/>
            <person name="Grigoriev I.V."/>
            <person name="Nagy L.G."/>
            <person name="Hibbett D."/>
            <person name="Henrissat B."/>
            <person name="Matheny P.B."/>
            <person name="Labbe J."/>
            <person name="Martin F.M."/>
        </authorList>
    </citation>
    <scope>NUCLEOTIDE SEQUENCE</scope>
    <source>
        <strain evidence="1">FP105234-sp</strain>
    </source>
</reference>
<organism evidence="1 2">
    <name type="scientific">Auriscalpium vulgare</name>
    <dbReference type="NCBI Taxonomy" id="40419"/>
    <lineage>
        <taxon>Eukaryota</taxon>
        <taxon>Fungi</taxon>
        <taxon>Dikarya</taxon>
        <taxon>Basidiomycota</taxon>
        <taxon>Agaricomycotina</taxon>
        <taxon>Agaricomycetes</taxon>
        <taxon>Russulales</taxon>
        <taxon>Auriscalpiaceae</taxon>
        <taxon>Auriscalpium</taxon>
    </lineage>
</organism>
<protein>
    <submittedName>
        <fullName evidence="1">Uncharacterized protein</fullName>
    </submittedName>
</protein>
<comment type="caution">
    <text evidence="1">The sequence shown here is derived from an EMBL/GenBank/DDBJ whole genome shotgun (WGS) entry which is preliminary data.</text>
</comment>
<name>A0ACB8RJF4_9AGAM</name>
<dbReference type="EMBL" id="MU275995">
    <property type="protein sequence ID" value="KAI0044069.1"/>
    <property type="molecule type" value="Genomic_DNA"/>
</dbReference>
<sequence>MKLRTGYIVPRGGENCGASPLRSRCPYADQPSTPASVPEPPRPHPTLHPCQSASAQPAPPSVPTVPRAPCPPARMRRQTSSSQSSLK</sequence>
<evidence type="ECO:0000313" key="2">
    <source>
        <dbReference type="Proteomes" id="UP000814033"/>
    </source>
</evidence>
<accession>A0ACB8RJF4</accession>
<dbReference type="Proteomes" id="UP000814033">
    <property type="component" value="Unassembled WGS sequence"/>
</dbReference>
<gene>
    <name evidence="1" type="ORF">FA95DRAFT_305272</name>
</gene>
<evidence type="ECO:0000313" key="1">
    <source>
        <dbReference type="EMBL" id="KAI0044069.1"/>
    </source>
</evidence>